<dbReference type="EMBL" id="VVZX01000003">
    <property type="protein sequence ID" value="KAA5276217.1"/>
    <property type="molecule type" value="Genomic_DNA"/>
</dbReference>
<comment type="caution">
    <text evidence="2">The sequence shown here is derived from an EMBL/GenBank/DDBJ whole genome shotgun (WGS) entry which is preliminary data.</text>
</comment>
<dbReference type="RefSeq" id="WP_025017829.1">
    <property type="nucleotide sequence ID" value="NZ_RCXL01000003.1"/>
</dbReference>
<dbReference type="Proteomes" id="UP000291917">
    <property type="component" value="Unassembled WGS sequence"/>
</dbReference>
<protein>
    <submittedName>
        <fullName evidence="2">Phage portal protein</fullName>
    </submittedName>
</protein>
<gene>
    <name evidence="2" type="ORF">EAJ03_02710</name>
    <name evidence="1" type="ORF">F2Z23_02700</name>
</gene>
<name>A0A4Q5H8C1_9BACE</name>
<accession>A0A4Q5H8C1</accession>
<dbReference type="Proteomes" id="UP000335496">
    <property type="component" value="Unassembled WGS sequence"/>
</dbReference>
<dbReference type="InterPro" id="IPR021145">
    <property type="entry name" value="Portal_protein_SPP1_Gp6-like"/>
</dbReference>
<organism evidence="2 3">
    <name type="scientific">Bacteroides eggerthii</name>
    <dbReference type="NCBI Taxonomy" id="28111"/>
    <lineage>
        <taxon>Bacteria</taxon>
        <taxon>Pseudomonadati</taxon>
        <taxon>Bacteroidota</taxon>
        <taxon>Bacteroidia</taxon>
        <taxon>Bacteroidales</taxon>
        <taxon>Bacteroidaceae</taxon>
        <taxon>Bacteroides</taxon>
    </lineage>
</organism>
<dbReference type="AlphaFoldDB" id="A0A4Q5H8C1"/>
<proteinExistence type="predicted"/>
<keyword evidence="4" id="KW-1185">Reference proteome</keyword>
<evidence type="ECO:0000313" key="3">
    <source>
        <dbReference type="Proteomes" id="UP000291917"/>
    </source>
</evidence>
<evidence type="ECO:0000313" key="1">
    <source>
        <dbReference type="EMBL" id="KAA5276217.1"/>
    </source>
</evidence>
<dbReference type="Pfam" id="PF05133">
    <property type="entry name" value="SPP1_portal"/>
    <property type="match status" value="1"/>
</dbReference>
<reference evidence="2 3" key="2">
    <citation type="journal article" date="2019" name="Science, e1252229">
        <title>Invertible promoters mediate bacterial phase variation, antibiotic resistance, and host adaptation in the gut.</title>
        <authorList>
            <person name="Jiang X."/>
            <person name="Hall A.B."/>
            <person name="Arthur T.D."/>
            <person name="Plichta D.R."/>
            <person name="Covington C.T."/>
            <person name="Poyet M."/>
            <person name="Crothers J."/>
            <person name="Moses P.L."/>
            <person name="Tolonen A.C."/>
            <person name="Vlamakis H."/>
            <person name="Alm E.J."/>
            <person name="Xavier R.J."/>
        </authorList>
    </citation>
    <scope>NUCLEOTIDE SEQUENCE [LARGE SCALE GENOMIC DNA]</scope>
    <source>
        <strain evidence="2">Bj_0095</strain>
        <strain evidence="3">bj_0095</strain>
    </source>
</reference>
<reference evidence="1 4" key="1">
    <citation type="journal article" date="2019" name="Nat. Med.">
        <title>A library of human gut bacterial isolates paired with longitudinal multiomics data enables mechanistic microbiome research.</title>
        <authorList>
            <person name="Poyet M."/>
            <person name="Groussin M."/>
            <person name="Gibbons S.M."/>
            <person name="Avila-Pacheco J."/>
            <person name="Jiang X."/>
            <person name="Kearney S.M."/>
            <person name="Perrotta A.R."/>
            <person name="Berdy B."/>
            <person name="Zhao S."/>
            <person name="Lieberman T.D."/>
            <person name="Swanson P.K."/>
            <person name="Smith M."/>
            <person name="Roesemann S."/>
            <person name="Alexander J.E."/>
            <person name="Rich S.A."/>
            <person name="Livny J."/>
            <person name="Vlamakis H."/>
            <person name="Clish C."/>
            <person name="Bullock K."/>
            <person name="Deik A."/>
            <person name="Scott J."/>
            <person name="Pierce K.A."/>
            <person name="Xavier R.J."/>
            <person name="Alm E.J."/>
        </authorList>
    </citation>
    <scope>NUCLEOTIDE SEQUENCE [LARGE SCALE GENOMIC DNA]</scope>
    <source>
        <strain evidence="1 4">BIOML-A1</strain>
    </source>
</reference>
<sequence>MKTIDEILNSARIPSQIIEDLKFKTVSVPPWSKLEKEYEPKYHPVMTDKTYRDFVNKKGELIRMCRITMGLQKLAVKRMTELAFGIPVKRVYNAKNDSEKKVAKIMEGIFDKNKINSVNIERGRYLYASCEFATIWYSQIQEAVYGGEKSSLKLRCKTYSPMKGDLLYPLFDEYDDMIALSIQYTREVRKEKTTYFETYTDHKHVRWVQSGRRSEWIEELNEDIKIGKIAGVYGTRPEPIWEDESKNLFEAEWSLSRNGNYLRKNSKPNWVVFSDDDIQSGKEPNDDRTSRNVLHYPANAKAGYQTWEQAIESLKFHVENIRKNFFVQLQLPDMSMESMKASPMSGEARKMMFIDGQLKVTDESGIWLDVFSREINVVKAFMKKMYPSLVSAIDNMDVEVIITPYNIKDDAEQINNFSNATNGKAIVSRRTAIKKLGIVDDVDEEIAQIEAEEAQENMSAIEEPTI</sequence>
<dbReference type="EMBL" id="RCXL01000003">
    <property type="protein sequence ID" value="RYT77474.1"/>
    <property type="molecule type" value="Genomic_DNA"/>
</dbReference>
<evidence type="ECO:0000313" key="2">
    <source>
        <dbReference type="EMBL" id="RYT77474.1"/>
    </source>
</evidence>
<evidence type="ECO:0000313" key="4">
    <source>
        <dbReference type="Proteomes" id="UP000335496"/>
    </source>
</evidence>